<organism evidence="3 4">
    <name type="scientific">Acidiferrimicrobium australe</name>
    <dbReference type="NCBI Taxonomy" id="2664430"/>
    <lineage>
        <taxon>Bacteria</taxon>
        <taxon>Bacillati</taxon>
        <taxon>Actinomycetota</taxon>
        <taxon>Acidimicrobiia</taxon>
        <taxon>Acidimicrobiales</taxon>
        <taxon>Acidimicrobiaceae</taxon>
        <taxon>Acidiferrimicrobium</taxon>
    </lineage>
</organism>
<evidence type="ECO:0000313" key="3">
    <source>
        <dbReference type="EMBL" id="MST32292.1"/>
    </source>
</evidence>
<dbReference type="PANTHER" id="PTHR46889">
    <property type="entry name" value="TRANSPOSASE INSF FOR INSERTION SEQUENCE IS3B-RELATED"/>
    <property type="match status" value="1"/>
</dbReference>
<evidence type="ECO:0000259" key="2">
    <source>
        <dbReference type="PROSITE" id="PS50994"/>
    </source>
</evidence>
<keyword evidence="4" id="KW-1185">Reference proteome</keyword>
<feature type="region of interest" description="Disordered" evidence="1">
    <location>
        <begin position="327"/>
        <end position="355"/>
    </location>
</feature>
<comment type="caution">
    <text evidence="3">The sequence shown here is derived from an EMBL/GenBank/DDBJ whole genome shotgun (WGS) entry which is preliminary data.</text>
</comment>
<feature type="compositionally biased region" description="Basic and acidic residues" evidence="1">
    <location>
        <begin position="327"/>
        <end position="336"/>
    </location>
</feature>
<evidence type="ECO:0000313" key="4">
    <source>
        <dbReference type="Proteomes" id="UP000437736"/>
    </source>
</evidence>
<dbReference type="Gene3D" id="3.30.420.10">
    <property type="entry name" value="Ribonuclease H-like superfamily/Ribonuclease H"/>
    <property type="match status" value="1"/>
</dbReference>
<dbReference type="InterPro" id="IPR001584">
    <property type="entry name" value="Integrase_cat-core"/>
</dbReference>
<proteinExistence type="predicted"/>
<reference evidence="3 4" key="1">
    <citation type="submission" date="2019-11" db="EMBL/GenBank/DDBJ databases">
        <title>Acidiferrimicrobium australis gen. nov., sp. nov., an acidophilic and obligately heterotrophic, member of the Actinobacteria that catalyses dissimilatory oxido- reduction of iron isolated from metal-rich acidic water in Chile.</title>
        <authorList>
            <person name="Gonzalez D."/>
            <person name="Huber K."/>
            <person name="Hedrich S."/>
            <person name="Rojas-Villalobos C."/>
            <person name="Quatrini R."/>
            <person name="Dinamarca M.A."/>
            <person name="Schwarz A."/>
            <person name="Canales C."/>
            <person name="Nancucheo I."/>
        </authorList>
    </citation>
    <scope>NUCLEOTIDE SEQUENCE [LARGE SCALE GENOMIC DNA]</scope>
    <source>
        <strain evidence="3 4">USS-CCA1</strain>
    </source>
</reference>
<dbReference type="SUPFAM" id="SSF46689">
    <property type="entry name" value="Homeodomain-like"/>
    <property type="match status" value="1"/>
</dbReference>
<sequence>MGLSGPLPARAPAEVKELVLKHVDEAVAAGFSQAWVCSLWGVSDDRVHRWRQRLRTTGTLIDQAPGGHPTHGLLAWEIEAVLELAERWGEVDRSHRKLAHRGSYTDTVWVSPSTVRRVLAAHGLVLPDPGPREPVGRRPWPDWLVWAPNRIWGWDVTHFTRARRCAFAIIDLVSRKWIDTLCSLEETSTQVKVIFERALLAEGLVELITPERLELPADDPARPILLAVSDNGPQMTSDATKTFMAAMAVAQHHGRPHTPTDQAWIETLFGHIKGEWPHLERIDDPALLEHELARVRQEYNTVRLHAGIGYVTPDDEHDGRGDAIREARRQGLERARQQRLAYHRRNTTTTGEPDQ</sequence>
<dbReference type="SUPFAM" id="SSF53098">
    <property type="entry name" value="Ribonuclease H-like"/>
    <property type="match status" value="1"/>
</dbReference>
<dbReference type="InterPro" id="IPR009057">
    <property type="entry name" value="Homeodomain-like_sf"/>
</dbReference>
<feature type="domain" description="Integrase catalytic" evidence="2">
    <location>
        <begin position="144"/>
        <end position="321"/>
    </location>
</feature>
<dbReference type="EMBL" id="WJHE01000264">
    <property type="protein sequence ID" value="MST32292.1"/>
    <property type="molecule type" value="Genomic_DNA"/>
</dbReference>
<dbReference type="Proteomes" id="UP000437736">
    <property type="component" value="Unassembled WGS sequence"/>
</dbReference>
<dbReference type="Pfam" id="PF13683">
    <property type="entry name" value="rve_3"/>
    <property type="match status" value="1"/>
</dbReference>
<gene>
    <name evidence="3" type="ORF">GHK86_06090</name>
</gene>
<protein>
    <submittedName>
        <fullName evidence="3">DDE-type integrase/transposase/recombinase</fullName>
    </submittedName>
</protein>
<name>A0ABW9QSK5_9ACTN</name>
<dbReference type="PROSITE" id="PS50994">
    <property type="entry name" value="INTEGRASE"/>
    <property type="match status" value="1"/>
</dbReference>
<dbReference type="InterPro" id="IPR012337">
    <property type="entry name" value="RNaseH-like_sf"/>
</dbReference>
<dbReference type="PANTHER" id="PTHR46889:SF4">
    <property type="entry name" value="TRANSPOSASE INSO FOR INSERTION SEQUENCE ELEMENT IS911B-RELATED"/>
    <property type="match status" value="1"/>
</dbReference>
<dbReference type="InterPro" id="IPR036397">
    <property type="entry name" value="RNaseH_sf"/>
</dbReference>
<accession>A0ABW9QSK5</accession>
<dbReference type="InterPro" id="IPR050900">
    <property type="entry name" value="Transposase_IS3/IS150/IS904"/>
</dbReference>
<evidence type="ECO:0000256" key="1">
    <source>
        <dbReference type="SAM" id="MobiDB-lite"/>
    </source>
</evidence>